<dbReference type="Proteomes" id="UP001253545">
    <property type="component" value="Unassembled WGS sequence"/>
</dbReference>
<feature type="transmembrane region" description="Helical" evidence="5">
    <location>
        <begin position="676"/>
        <end position="698"/>
    </location>
</feature>
<evidence type="ECO:0000313" key="8">
    <source>
        <dbReference type="Proteomes" id="UP001253545"/>
    </source>
</evidence>
<organism evidence="7 8">
    <name type="scientific">Glaciecola petra</name>
    <dbReference type="NCBI Taxonomy" id="3075602"/>
    <lineage>
        <taxon>Bacteria</taxon>
        <taxon>Pseudomonadati</taxon>
        <taxon>Pseudomonadota</taxon>
        <taxon>Gammaproteobacteria</taxon>
        <taxon>Alteromonadales</taxon>
        <taxon>Alteromonadaceae</taxon>
        <taxon>Glaciecola</taxon>
    </lineage>
</organism>
<proteinExistence type="inferred from homology"/>
<dbReference type="Pfam" id="PF00528">
    <property type="entry name" value="BPD_transp_1"/>
    <property type="match status" value="1"/>
</dbReference>
<feature type="transmembrane region" description="Helical" evidence="5">
    <location>
        <begin position="515"/>
        <end position="538"/>
    </location>
</feature>
<comment type="caution">
    <text evidence="7">The sequence shown here is derived from an EMBL/GenBank/DDBJ whole genome shotgun (WGS) entry which is preliminary data.</text>
</comment>
<sequence length="709" mass="78724">MKSQSISKNKRRYRIDYFFSRFVTGFGFFVLAIFTTLIVHILLNAAPLFQSPDLSFNSSQSKGKVESAEDSLLAPIVSKYNGRWYAIDVSGCQLRVNGLFQNSLNVTPIKQFAPNCSKRLLNYVSANEIIMLRDNNILEIFTLDNMSNPSLRLNASFKLPSFMGVSSSYLWDIQKRNNSVFIFMPGQNEAAYLWHDTNSVSSPLLFKVGVNEKVLPLIPLAHVIKWQASTATLIPVGEQAIQTINYQRNINQLYASPSGLDLYAILDDNTLVKHTLINQNGQFVFRPVFRRQLALDSASNTKLMSDLSNNLLIILNKQGQLRLLNPVTGDVEYSMQLASEIIDYKHENGELLIQYPSRFSHYNFQNIQGLVNLDMLFAKNDYAAYPAPAYIWQTSAASEYQSPKFSLVPLIIGSLKASILALIVALPLALGAAIYTAYFAKPNVRNAIKPSIEMLEAIPSVIIGFIAAVWLAPFAEQYLISIFAVLVLLPIVVVSIAAIHGYLQSRFSHTLLENWQLPLNALLMLLAVVFIFLLSLLITDWSNINESSEIVQNISDLTLSKTAIVVSLALGVAIAPTIYTLIDDALYEVPEGVKQASFALGATPIQTLNKVVLVVALPSIISAIMLGFGRAFGETMIVLMVTGNTPIADWDLLSGLRTLTSNLAIELQEAQVDSTLYHVLFLTAAILFVFTFCVNTIASMLKRRVYKDE</sequence>
<keyword evidence="4 5" id="KW-0472">Membrane</keyword>
<dbReference type="PANTHER" id="PTHR42727">
    <property type="entry name" value="PHOSPHATE TRANSPORT SYSTEM PERMEASE PROTEIN"/>
    <property type="match status" value="1"/>
</dbReference>
<dbReference type="PROSITE" id="PS50928">
    <property type="entry name" value="ABC_TM1"/>
    <property type="match status" value="1"/>
</dbReference>
<evidence type="ECO:0000256" key="4">
    <source>
        <dbReference type="ARBA" id="ARBA00023136"/>
    </source>
</evidence>
<dbReference type="SUPFAM" id="SSF161098">
    <property type="entry name" value="MetI-like"/>
    <property type="match status" value="2"/>
</dbReference>
<keyword evidence="3 5" id="KW-1133">Transmembrane helix</keyword>
<feature type="transmembrane region" description="Helical" evidence="5">
    <location>
        <begin position="558"/>
        <end position="582"/>
    </location>
</feature>
<dbReference type="RefSeq" id="WP_311366986.1">
    <property type="nucleotide sequence ID" value="NZ_JAVRHX010000001.1"/>
</dbReference>
<evidence type="ECO:0000256" key="1">
    <source>
        <dbReference type="ARBA" id="ARBA00004651"/>
    </source>
</evidence>
<comment type="similarity">
    <text evidence="5">Belongs to the binding-protein-dependent transport system permease family.</text>
</comment>
<keyword evidence="5" id="KW-0813">Transport</keyword>
<name>A0ABU2ZLG5_9ALTE</name>
<evidence type="ECO:0000256" key="3">
    <source>
        <dbReference type="ARBA" id="ARBA00022989"/>
    </source>
</evidence>
<dbReference type="PANTHER" id="PTHR42727:SF1">
    <property type="entry name" value="PHOSPHATE TRANSPORT SYSTEM PERMEASE"/>
    <property type="match status" value="1"/>
</dbReference>
<evidence type="ECO:0000313" key="7">
    <source>
        <dbReference type="EMBL" id="MDT0593474.1"/>
    </source>
</evidence>
<gene>
    <name evidence="7" type="ORF">RM552_01285</name>
</gene>
<evidence type="ECO:0000256" key="2">
    <source>
        <dbReference type="ARBA" id="ARBA00022692"/>
    </source>
</evidence>
<feature type="transmembrane region" description="Helical" evidence="5">
    <location>
        <begin position="452"/>
        <end position="472"/>
    </location>
</feature>
<feature type="transmembrane region" description="Helical" evidence="5">
    <location>
        <begin position="21"/>
        <end position="43"/>
    </location>
</feature>
<reference evidence="7 8" key="1">
    <citation type="submission" date="2023-09" db="EMBL/GenBank/DDBJ databases">
        <authorList>
            <person name="Rey-Velasco X."/>
        </authorList>
    </citation>
    <scope>NUCLEOTIDE SEQUENCE [LARGE SCALE GENOMIC DNA]</scope>
    <source>
        <strain evidence="7 8">P117</strain>
    </source>
</reference>
<keyword evidence="2 5" id="KW-0812">Transmembrane</keyword>
<feature type="transmembrane region" description="Helical" evidence="5">
    <location>
        <begin position="478"/>
        <end position="503"/>
    </location>
</feature>
<evidence type="ECO:0000259" key="6">
    <source>
        <dbReference type="PROSITE" id="PS50928"/>
    </source>
</evidence>
<accession>A0ABU2ZLG5</accession>
<keyword evidence="8" id="KW-1185">Reference proteome</keyword>
<feature type="domain" description="ABC transmembrane type-1" evidence="6">
    <location>
        <begin position="411"/>
        <end position="698"/>
    </location>
</feature>
<protein>
    <submittedName>
        <fullName evidence="7">ABC transporter permease subunit</fullName>
    </submittedName>
</protein>
<dbReference type="Gene3D" id="1.10.3720.10">
    <property type="entry name" value="MetI-like"/>
    <property type="match status" value="1"/>
</dbReference>
<feature type="transmembrane region" description="Helical" evidence="5">
    <location>
        <begin position="419"/>
        <end position="440"/>
    </location>
</feature>
<dbReference type="InterPro" id="IPR000515">
    <property type="entry name" value="MetI-like"/>
</dbReference>
<dbReference type="InterPro" id="IPR035906">
    <property type="entry name" value="MetI-like_sf"/>
</dbReference>
<evidence type="ECO:0000256" key="5">
    <source>
        <dbReference type="RuleBase" id="RU363032"/>
    </source>
</evidence>
<feature type="transmembrane region" description="Helical" evidence="5">
    <location>
        <begin position="611"/>
        <end position="632"/>
    </location>
</feature>
<dbReference type="EMBL" id="JAVRHX010000001">
    <property type="protein sequence ID" value="MDT0593474.1"/>
    <property type="molecule type" value="Genomic_DNA"/>
</dbReference>
<comment type="subcellular location">
    <subcellularLocation>
        <location evidence="1 5">Cell membrane</location>
        <topology evidence="1 5">Multi-pass membrane protein</topology>
    </subcellularLocation>
</comment>
<dbReference type="CDD" id="cd06261">
    <property type="entry name" value="TM_PBP2"/>
    <property type="match status" value="1"/>
</dbReference>